<comment type="caution">
    <text evidence="2">The sequence shown here is derived from an EMBL/GenBank/DDBJ whole genome shotgun (WGS) entry which is preliminary data.</text>
</comment>
<dbReference type="Proteomes" id="UP000307808">
    <property type="component" value="Unassembled WGS sequence"/>
</dbReference>
<organism evidence="2 3">
    <name type="scientific">Nocardioides jishulii</name>
    <dbReference type="NCBI Taxonomy" id="2575440"/>
    <lineage>
        <taxon>Bacteria</taxon>
        <taxon>Bacillati</taxon>
        <taxon>Actinomycetota</taxon>
        <taxon>Actinomycetes</taxon>
        <taxon>Propionibacteriales</taxon>
        <taxon>Nocardioidaceae</taxon>
        <taxon>Nocardioides</taxon>
    </lineage>
</organism>
<proteinExistence type="predicted"/>
<dbReference type="EMBL" id="SZPY01000005">
    <property type="protein sequence ID" value="TKI60346.1"/>
    <property type="molecule type" value="Genomic_DNA"/>
</dbReference>
<keyword evidence="1" id="KW-0812">Transmembrane</keyword>
<protein>
    <submittedName>
        <fullName evidence="2">DUF4307 domain-containing protein</fullName>
    </submittedName>
</protein>
<evidence type="ECO:0000256" key="1">
    <source>
        <dbReference type="SAM" id="Phobius"/>
    </source>
</evidence>
<dbReference type="AlphaFoldDB" id="A0A4U2YH34"/>
<name>A0A4U2YH34_9ACTN</name>
<reference evidence="2 3" key="1">
    <citation type="submission" date="2019-04" db="EMBL/GenBank/DDBJ databases">
        <authorList>
            <person name="Dong K."/>
        </authorList>
    </citation>
    <scope>NUCLEOTIDE SEQUENCE [LARGE SCALE GENOMIC DNA]</scope>
    <source>
        <strain evidence="3">dk3543</strain>
    </source>
</reference>
<dbReference type="Pfam" id="PF14155">
    <property type="entry name" value="DUF4307"/>
    <property type="match status" value="1"/>
</dbReference>
<dbReference type="InterPro" id="IPR025443">
    <property type="entry name" value="DUF4307"/>
</dbReference>
<feature type="transmembrane region" description="Helical" evidence="1">
    <location>
        <begin position="80"/>
        <end position="101"/>
    </location>
</feature>
<accession>A0A4U2YH34</accession>
<evidence type="ECO:0000313" key="3">
    <source>
        <dbReference type="Proteomes" id="UP000307808"/>
    </source>
</evidence>
<dbReference type="OrthoDB" id="3826498at2"/>
<sequence>MDVDALGDVHRRGGSPLARLVVGVGVHVHEAEASAGTCGHGPESRRGGVAVARRWHPWCVTNQAELDARYGASSPIRRQATIAASVALGVVFLAWVAWAAFFHGAPAAESQVVGYDVIDKHAVDVRVQVQLDDVDEAECVVRAISVDKSVVGELAFTGTDGVQTVTVRTEREATSVEMVGCRAEGQTRWR</sequence>
<gene>
    <name evidence="2" type="ORF">FC770_16215</name>
</gene>
<evidence type="ECO:0000313" key="2">
    <source>
        <dbReference type="EMBL" id="TKI60346.1"/>
    </source>
</evidence>
<keyword evidence="1" id="KW-0472">Membrane</keyword>
<keyword evidence="1" id="KW-1133">Transmembrane helix</keyword>
<keyword evidence="3" id="KW-1185">Reference proteome</keyword>